<dbReference type="PANTHER" id="PTHR31170:SF25">
    <property type="entry name" value="BNAA09G04570D PROTEIN"/>
    <property type="match status" value="1"/>
</dbReference>
<organism evidence="2 3">
    <name type="scientific">Chenopodium quinoa</name>
    <name type="common">Quinoa</name>
    <dbReference type="NCBI Taxonomy" id="63459"/>
    <lineage>
        <taxon>Eukaryota</taxon>
        <taxon>Viridiplantae</taxon>
        <taxon>Streptophyta</taxon>
        <taxon>Embryophyta</taxon>
        <taxon>Tracheophyta</taxon>
        <taxon>Spermatophyta</taxon>
        <taxon>Magnoliopsida</taxon>
        <taxon>eudicotyledons</taxon>
        <taxon>Gunneridae</taxon>
        <taxon>Pentapetalae</taxon>
        <taxon>Caryophyllales</taxon>
        <taxon>Chenopodiaceae</taxon>
        <taxon>Chenopodioideae</taxon>
        <taxon>Atripliceae</taxon>
        <taxon>Chenopodium</taxon>
    </lineage>
</organism>
<evidence type="ECO:0000256" key="1">
    <source>
        <dbReference type="SAM" id="Phobius"/>
    </source>
</evidence>
<name>A0A803MJS7_CHEQI</name>
<feature type="transmembrane region" description="Helical" evidence="1">
    <location>
        <begin position="414"/>
        <end position="439"/>
    </location>
</feature>
<reference evidence="2" key="1">
    <citation type="journal article" date="2017" name="Nature">
        <title>The genome of Chenopodium quinoa.</title>
        <authorList>
            <person name="Jarvis D.E."/>
            <person name="Ho Y.S."/>
            <person name="Lightfoot D.J."/>
            <person name="Schmoeckel S.M."/>
            <person name="Li B."/>
            <person name="Borm T.J.A."/>
            <person name="Ohyanagi H."/>
            <person name="Mineta K."/>
            <person name="Michell C.T."/>
            <person name="Saber N."/>
            <person name="Kharbatia N.M."/>
            <person name="Rupper R.R."/>
            <person name="Sharp A.R."/>
            <person name="Dally N."/>
            <person name="Boughton B.A."/>
            <person name="Woo Y.H."/>
            <person name="Gao G."/>
            <person name="Schijlen E.G.W.M."/>
            <person name="Guo X."/>
            <person name="Momin A.A."/>
            <person name="Negrao S."/>
            <person name="Al-Babili S."/>
            <person name="Gehring C."/>
            <person name="Roessner U."/>
            <person name="Jung C."/>
            <person name="Murphy K."/>
            <person name="Arold S.T."/>
            <person name="Gojobori T."/>
            <person name="van der Linden C.G."/>
            <person name="van Loo E.N."/>
            <person name="Jellen E.N."/>
            <person name="Maughan P.J."/>
            <person name="Tester M."/>
        </authorList>
    </citation>
    <scope>NUCLEOTIDE SEQUENCE [LARGE SCALE GENOMIC DNA]</scope>
    <source>
        <strain evidence="2">cv. PI 614886</strain>
    </source>
</reference>
<dbReference type="PANTHER" id="PTHR31170">
    <property type="entry name" value="BNAC04G53230D PROTEIN"/>
    <property type="match status" value="1"/>
</dbReference>
<keyword evidence="1" id="KW-0812">Transmembrane</keyword>
<sequence>MENNTLQNEIIVQDENNGVLTSMHKELDSIIFFNENWCIYKVPEFILKGHEYFYEPLVMSIGPVFYKNDPKLEPMQKIKWLFLKGFLRYPKNGCTSVNPYINFVREKEVEIRGNYQQQIRLSSDEFVEMIVLDAAFLIYIIMLGSQDYFKVPLLWKQLPPQFNYSCYDVSRLENQIPYFVLKGIFDIAFGHIYLPTTLIHATLTFIGGSHFGILGCKAIKSIIEGNKITDESDIAHLLDLQWMCCRLSLSTPLRNQPITNPTIVSNTAKQLYDAGVTFVAGESENPLDVTFANGKLTISKLNIYDNIESQLRNLVCFEQCHYYEDTYFIDYIVFLDQLIDTVEDVQVLVKNNIIRNQLGSDDDVVKLFNNIGKNVIASCKNYYYDVSEDLNRYASTRRHKWMAILRSKYFNHPWTILSVIAAFMLFVLTLLQTIAAYIYK</sequence>
<reference evidence="2" key="2">
    <citation type="submission" date="2021-03" db="UniProtKB">
        <authorList>
            <consortium name="EnsemblPlants"/>
        </authorList>
    </citation>
    <scope>IDENTIFICATION</scope>
</reference>
<dbReference type="EnsemblPlants" id="AUR62030660-RA">
    <property type="protein sequence ID" value="AUR62030660-RA:cds"/>
    <property type="gene ID" value="AUR62030660"/>
</dbReference>
<evidence type="ECO:0000313" key="2">
    <source>
        <dbReference type="EnsemblPlants" id="AUR62030660-RA:cds"/>
    </source>
</evidence>
<dbReference type="KEGG" id="cqi:110704355"/>
<proteinExistence type="predicted"/>
<accession>A0A803MJS7</accession>
<evidence type="ECO:0000313" key="3">
    <source>
        <dbReference type="Proteomes" id="UP000596660"/>
    </source>
</evidence>
<gene>
    <name evidence="2" type="primary">LOC110704355</name>
</gene>
<keyword evidence="3" id="KW-1185">Reference proteome</keyword>
<protein>
    <submittedName>
        <fullName evidence="2">Uncharacterized protein</fullName>
    </submittedName>
</protein>
<dbReference type="Gramene" id="AUR62030660-RA">
    <property type="protein sequence ID" value="AUR62030660-RA:cds"/>
    <property type="gene ID" value="AUR62030660"/>
</dbReference>
<keyword evidence="1" id="KW-1133">Transmembrane helix</keyword>
<dbReference type="InterPro" id="IPR004158">
    <property type="entry name" value="DUF247_pln"/>
</dbReference>
<dbReference type="OMA" id="ERANDFP"/>
<dbReference type="AlphaFoldDB" id="A0A803MJS7"/>
<dbReference type="OrthoDB" id="672127at2759"/>
<dbReference type="Proteomes" id="UP000596660">
    <property type="component" value="Unplaced"/>
</dbReference>
<dbReference type="GeneID" id="110704355"/>
<dbReference type="RefSeq" id="XP_021737831.1">
    <property type="nucleotide sequence ID" value="XM_021882139.1"/>
</dbReference>
<keyword evidence="1" id="KW-0472">Membrane</keyword>
<dbReference type="Pfam" id="PF03140">
    <property type="entry name" value="DUF247"/>
    <property type="match status" value="1"/>
</dbReference>